<dbReference type="OrthoDB" id="3062192at2759"/>
<evidence type="ECO:0000313" key="1">
    <source>
        <dbReference type="EMBL" id="KIM71281.1"/>
    </source>
</evidence>
<dbReference type="HOGENOM" id="CLU_2292741_0_0_1"/>
<dbReference type="InParanoid" id="A0A0C3ETZ5"/>
<name>A0A0C3ETZ5_PILCF</name>
<protein>
    <submittedName>
        <fullName evidence="1">Uncharacterized protein</fullName>
    </submittedName>
</protein>
<sequence>MKAIKGLTIHKKLASYRSAFPHNDRTDVRNVTEIYNDVLEFSRPGLYSESVTRAAWELLLTRIGSGTTSQLIQALGRRPLVEVVAFLTTLTTSCMSDAERL</sequence>
<dbReference type="AlphaFoldDB" id="A0A0C3ETZ5"/>
<keyword evidence="2" id="KW-1185">Reference proteome</keyword>
<reference evidence="1 2" key="1">
    <citation type="submission" date="2014-04" db="EMBL/GenBank/DDBJ databases">
        <authorList>
            <consortium name="DOE Joint Genome Institute"/>
            <person name="Kuo A."/>
            <person name="Tarkka M."/>
            <person name="Buscot F."/>
            <person name="Kohler A."/>
            <person name="Nagy L.G."/>
            <person name="Floudas D."/>
            <person name="Copeland A."/>
            <person name="Barry K.W."/>
            <person name="Cichocki N."/>
            <person name="Veneault-Fourrey C."/>
            <person name="LaButti K."/>
            <person name="Lindquist E.A."/>
            <person name="Lipzen A."/>
            <person name="Lundell T."/>
            <person name="Morin E."/>
            <person name="Murat C."/>
            <person name="Sun H."/>
            <person name="Tunlid A."/>
            <person name="Henrissat B."/>
            <person name="Grigoriev I.V."/>
            <person name="Hibbett D.S."/>
            <person name="Martin F."/>
            <person name="Nordberg H.P."/>
            <person name="Cantor M.N."/>
            <person name="Hua S.X."/>
        </authorList>
    </citation>
    <scope>NUCLEOTIDE SEQUENCE [LARGE SCALE GENOMIC DNA]</scope>
    <source>
        <strain evidence="1 2">F 1598</strain>
    </source>
</reference>
<organism evidence="1 2">
    <name type="scientific">Piloderma croceum (strain F 1598)</name>
    <dbReference type="NCBI Taxonomy" id="765440"/>
    <lineage>
        <taxon>Eukaryota</taxon>
        <taxon>Fungi</taxon>
        <taxon>Dikarya</taxon>
        <taxon>Basidiomycota</taxon>
        <taxon>Agaricomycotina</taxon>
        <taxon>Agaricomycetes</taxon>
        <taxon>Agaricomycetidae</taxon>
        <taxon>Atheliales</taxon>
        <taxon>Atheliaceae</taxon>
        <taxon>Piloderma</taxon>
    </lineage>
</organism>
<gene>
    <name evidence="1" type="ORF">PILCRDRAFT_830444</name>
</gene>
<dbReference type="EMBL" id="KN833371">
    <property type="protein sequence ID" value="KIM71281.1"/>
    <property type="molecule type" value="Genomic_DNA"/>
</dbReference>
<dbReference type="Proteomes" id="UP000054166">
    <property type="component" value="Unassembled WGS sequence"/>
</dbReference>
<evidence type="ECO:0000313" key="2">
    <source>
        <dbReference type="Proteomes" id="UP000054166"/>
    </source>
</evidence>
<accession>A0A0C3ETZ5</accession>
<reference evidence="2" key="2">
    <citation type="submission" date="2015-01" db="EMBL/GenBank/DDBJ databases">
        <title>Evolutionary Origins and Diversification of the Mycorrhizal Mutualists.</title>
        <authorList>
            <consortium name="DOE Joint Genome Institute"/>
            <consortium name="Mycorrhizal Genomics Consortium"/>
            <person name="Kohler A."/>
            <person name="Kuo A."/>
            <person name="Nagy L.G."/>
            <person name="Floudas D."/>
            <person name="Copeland A."/>
            <person name="Barry K.W."/>
            <person name="Cichocki N."/>
            <person name="Veneault-Fourrey C."/>
            <person name="LaButti K."/>
            <person name="Lindquist E.A."/>
            <person name="Lipzen A."/>
            <person name="Lundell T."/>
            <person name="Morin E."/>
            <person name="Murat C."/>
            <person name="Riley R."/>
            <person name="Ohm R."/>
            <person name="Sun H."/>
            <person name="Tunlid A."/>
            <person name="Henrissat B."/>
            <person name="Grigoriev I.V."/>
            <person name="Hibbett D.S."/>
            <person name="Martin F."/>
        </authorList>
    </citation>
    <scope>NUCLEOTIDE SEQUENCE [LARGE SCALE GENOMIC DNA]</scope>
    <source>
        <strain evidence="2">F 1598</strain>
    </source>
</reference>
<proteinExistence type="predicted"/>